<evidence type="ECO:0000313" key="3">
    <source>
        <dbReference type="EMBL" id="GIM04089.1"/>
    </source>
</evidence>
<evidence type="ECO:0000313" key="2">
    <source>
        <dbReference type="EMBL" id="GIL76814.1"/>
    </source>
</evidence>
<protein>
    <recommendedName>
        <fullName evidence="6">DUF4110 domain-containing protein</fullName>
    </recommendedName>
</protein>
<accession>A0A8J4GC92</accession>
<dbReference type="OrthoDB" id="4447at2759"/>
<dbReference type="InterPro" id="IPR015915">
    <property type="entry name" value="Kelch-typ_b-propeller"/>
</dbReference>
<evidence type="ECO:0000256" key="1">
    <source>
        <dbReference type="SAM" id="MobiDB-lite"/>
    </source>
</evidence>
<dbReference type="InterPro" id="IPR000048">
    <property type="entry name" value="IQ_motif_EF-hand-BS"/>
</dbReference>
<dbReference type="CDD" id="cd23767">
    <property type="entry name" value="IQCD"/>
    <property type="match status" value="1"/>
</dbReference>
<proteinExistence type="predicted"/>
<comment type="caution">
    <text evidence="3">The sequence shown here is derived from an EMBL/GenBank/DDBJ whole genome shotgun (WGS) entry which is preliminary data.</text>
</comment>
<feature type="compositionally biased region" description="Low complexity" evidence="1">
    <location>
        <begin position="595"/>
        <end position="624"/>
    </location>
</feature>
<dbReference type="Proteomes" id="UP000747110">
    <property type="component" value="Unassembled WGS sequence"/>
</dbReference>
<keyword evidence="5" id="KW-1185">Reference proteome</keyword>
<dbReference type="PROSITE" id="PS50096">
    <property type="entry name" value="IQ"/>
    <property type="match status" value="1"/>
</dbReference>
<evidence type="ECO:0000313" key="5">
    <source>
        <dbReference type="Proteomes" id="UP000747110"/>
    </source>
</evidence>
<dbReference type="EMBL" id="BNCQ01000015">
    <property type="protein sequence ID" value="GIM04089.1"/>
    <property type="molecule type" value="Genomic_DNA"/>
</dbReference>
<dbReference type="Pfam" id="PF24681">
    <property type="entry name" value="Kelch_KLHDC2_KLHL20_DRC7"/>
    <property type="match status" value="1"/>
</dbReference>
<feature type="compositionally biased region" description="Acidic residues" evidence="1">
    <location>
        <begin position="562"/>
        <end position="589"/>
    </location>
</feature>
<name>A0A8J4GC92_9CHLO</name>
<dbReference type="PANTHER" id="PTHR46063">
    <property type="entry name" value="KELCH DOMAIN-CONTAINING PROTEIN"/>
    <property type="match status" value="1"/>
</dbReference>
<evidence type="ECO:0008006" key="6">
    <source>
        <dbReference type="Google" id="ProtNLM"/>
    </source>
</evidence>
<organism evidence="3 4">
    <name type="scientific">Volvox reticuliferus</name>
    <dbReference type="NCBI Taxonomy" id="1737510"/>
    <lineage>
        <taxon>Eukaryota</taxon>
        <taxon>Viridiplantae</taxon>
        <taxon>Chlorophyta</taxon>
        <taxon>core chlorophytes</taxon>
        <taxon>Chlorophyceae</taxon>
        <taxon>CS clade</taxon>
        <taxon>Chlamydomonadales</taxon>
        <taxon>Volvocaceae</taxon>
        <taxon>Volvox</taxon>
    </lineage>
</organism>
<dbReference type="PANTHER" id="PTHR46063:SF1">
    <property type="entry name" value="KELCH DOMAIN-CONTAINING PROTEIN 4"/>
    <property type="match status" value="1"/>
</dbReference>
<reference evidence="3" key="1">
    <citation type="journal article" date="2021" name="Proc. Natl. Acad. Sci. U.S.A.">
        <title>Three genomes in the algal genus Volvox reveal the fate of a haploid sex-determining region after a transition to homothallism.</title>
        <authorList>
            <person name="Yamamoto K."/>
            <person name="Hamaji T."/>
            <person name="Kawai-Toyooka H."/>
            <person name="Matsuzaki R."/>
            <person name="Takahashi F."/>
            <person name="Nishimura Y."/>
            <person name="Kawachi M."/>
            <person name="Noguchi H."/>
            <person name="Minakuchi Y."/>
            <person name="Umen J.G."/>
            <person name="Toyoda A."/>
            <person name="Nozaki H."/>
        </authorList>
    </citation>
    <scope>NUCLEOTIDE SEQUENCE</scope>
    <source>
        <strain evidence="3">NIES-3785</strain>
        <strain evidence="2">NIES-3786</strain>
    </source>
</reference>
<evidence type="ECO:0000313" key="4">
    <source>
        <dbReference type="Proteomes" id="UP000722791"/>
    </source>
</evidence>
<feature type="compositionally biased region" description="Basic residues" evidence="1">
    <location>
        <begin position="1"/>
        <end position="12"/>
    </location>
</feature>
<dbReference type="Proteomes" id="UP000722791">
    <property type="component" value="Unassembled WGS sequence"/>
</dbReference>
<dbReference type="Pfam" id="PF00612">
    <property type="entry name" value="IQ"/>
    <property type="match status" value="1"/>
</dbReference>
<gene>
    <name evidence="2" type="ORF">Vretifemale_6285</name>
    <name evidence="3" type="ORF">Vretimale_8713</name>
</gene>
<dbReference type="Gene3D" id="2.120.10.80">
    <property type="entry name" value="Kelch-type beta propeller"/>
    <property type="match status" value="2"/>
</dbReference>
<feature type="region of interest" description="Disordered" evidence="1">
    <location>
        <begin position="559"/>
        <end position="624"/>
    </location>
</feature>
<dbReference type="SUPFAM" id="SSF117281">
    <property type="entry name" value="Kelch motif"/>
    <property type="match status" value="1"/>
</dbReference>
<dbReference type="SMART" id="SM00015">
    <property type="entry name" value="IQ"/>
    <property type="match status" value="1"/>
</dbReference>
<dbReference type="EMBL" id="BNCP01000009">
    <property type="protein sequence ID" value="GIL76814.1"/>
    <property type="molecule type" value="Genomic_DNA"/>
</dbReference>
<feature type="region of interest" description="Disordered" evidence="1">
    <location>
        <begin position="1"/>
        <end position="46"/>
    </location>
</feature>
<dbReference type="AlphaFoldDB" id="A0A8J4GC92"/>
<sequence length="624" mass="67223">MGSGRDKRKKAKERKDGPAVGTGAIKTEKKTSKNEAKKERRAEKRLEGDEDDIDALLLRMALEERQRKGTVEVTADCDPPGPRVNASFVPYITPRGSHILVFGGEYVDVATDKIHVYKDLYRFDTDKRRWSRVDAPNGPPPRSAHQAVIAKNTMLLFGGEFTSPNQERFHHYKDLWRLDLTTWEWDCLPSKGGPSARSGHRMALQPLRNRVLLFGGFYDTGREVKYYNDLWELNLETMKWTGLGAGPAGNAGAGALWPSPRSGCGLAVVGDTLWVFGGYSKAKDDEDEDLEHGKAMDDVWACNLTTCTWERVKKVGMAPGARASFSLSVHSHPKAGPRAFLFGGVSDNEAKGGEDLSSEFHNDLYTFNFERRRWYAAELRPPASASKGGKGGAAAVPGTGDAAPLSGSAAATAAGGAAASSSSAAAAIISPEAADRLAAATDKSSALYRAAVKIQASYRGYVVRKAYQLYRIGGVVSEILYSPATYGLDLSVLNMPKPKARIGALMTVVGSSLWLLGGTVEVGSKEVTLDDMWALDVVKLDGWQLIRENTVGEELLKKVNDSDSEWTEASEGDLEGSDDDEEEEEEEEEEKRRGGNAAPAAGKGKGGVAAAPPASSSGQGSSKK</sequence>
<dbReference type="InterPro" id="IPR052588">
    <property type="entry name" value="Kelch_domain_protein"/>
</dbReference>
<feature type="compositionally biased region" description="Basic and acidic residues" evidence="1">
    <location>
        <begin position="26"/>
        <end position="46"/>
    </location>
</feature>